<protein>
    <submittedName>
        <fullName evidence="2">Uncharacterized protein</fullName>
    </submittedName>
</protein>
<dbReference type="STRING" id="181874.A0A409Y704"/>
<evidence type="ECO:0000313" key="2">
    <source>
        <dbReference type="EMBL" id="PPQ98770.1"/>
    </source>
</evidence>
<feature type="region of interest" description="Disordered" evidence="1">
    <location>
        <begin position="532"/>
        <end position="776"/>
    </location>
</feature>
<feature type="compositionally biased region" description="Polar residues" evidence="1">
    <location>
        <begin position="700"/>
        <end position="725"/>
    </location>
</feature>
<feature type="compositionally biased region" description="Basic and acidic residues" evidence="1">
    <location>
        <begin position="760"/>
        <end position="771"/>
    </location>
</feature>
<dbReference type="PANTHER" id="PTHR40788">
    <property type="entry name" value="CLR5 DOMAIN-CONTAINING PROTEIN-RELATED"/>
    <property type="match status" value="1"/>
</dbReference>
<gene>
    <name evidence="2" type="ORF">CVT24_003328</name>
</gene>
<dbReference type="Pfam" id="PF07927">
    <property type="entry name" value="HicA_toxin"/>
    <property type="match status" value="1"/>
</dbReference>
<dbReference type="InParanoid" id="A0A409Y704"/>
<comment type="caution">
    <text evidence="2">The sequence shown here is derived from an EMBL/GenBank/DDBJ whole genome shotgun (WGS) entry which is preliminary data.</text>
</comment>
<dbReference type="EMBL" id="NHTK01001376">
    <property type="protein sequence ID" value="PPQ98770.1"/>
    <property type="molecule type" value="Genomic_DNA"/>
</dbReference>
<feature type="region of interest" description="Disordered" evidence="1">
    <location>
        <begin position="427"/>
        <end position="520"/>
    </location>
</feature>
<accession>A0A409Y704</accession>
<feature type="region of interest" description="Disordered" evidence="1">
    <location>
        <begin position="1"/>
        <end position="30"/>
    </location>
</feature>
<dbReference type="InterPro" id="IPR012933">
    <property type="entry name" value="HicA_mRNA_interferase"/>
</dbReference>
<dbReference type="PANTHER" id="PTHR40788:SF1">
    <property type="entry name" value="IPA PROTEIN"/>
    <property type="match status" value="1"/>
</dbReference>
<dbReference type="Proteomes" id="UP000284842">
    <property type="component" value="Unassembled WGS sequence"/>
</dbReference>
<dbReference type="AlphaFoldDB" id="A0A409Y704"/>
<feature type="compositionally biased region" description="Basic residues" evidence="1">
    <location>
        <begin position="648"/>
        <end position="662"/>
    </location>
</feature>
<evidence type="ECO:0000256" key="1">
    <source>
        <dbReference type="SAM" id="MobiDB-lite"/>
    </source>
</evidence>
<feature type="region of interest" description="Disordered" evidence="1">
    <location>
        <begin position="824"/>
        <end position="844"/>
    </location>
</feature>
<keyword evidence="3" id="KW-1185">Reference proteome</keyword>
<feature type="compositionally biased region" description="Acidic residues" evidence="1">
    <location>
        <begin position="482"/>
        <end position="495"/>
    </location>
</feature>
<name>A0A409Y704_9AGAR</name>
<sequence>MPPKVKPKAANPSQDLVPTGPRHVSAAAVGKPARVFGEKKKKETTERALVLRNGKYGAMGSGELMLARKMSGREKLDLLAEDMVKKSQHEVLAPFNLEKCLKIARSQRDVYIDDILSMREADLFCAMVEKELEARKPPTKSEVNKTPSHVARQIATKIHNSYMLASGWKFVYDNLNRFSQEGVTDRSIKSDLQQKPDLRNRYLVVTDVMNQLVDMCHQRFSQLTRNTERYARYFKERATDDLSNRHQQPIVFDYIHCKEATKSFLDSLILELCFPRGDYPMSILYRILNEAVTEAPREANRFPQAMYDAIGDLSISVQLQELLQTPLFGQTALKEQTRQYPEEYELWVDAQLISKKASEEINNFKDICFPLAKLKSQAIVDNVWKAINNNYRQHSGNDDELDDIWGLADDLNFTPRWTGALVKKKGAYDYDSDDDQPGPLAVARSNNKAPGKARLALKNEPEPDSDDSMPGLQSVSNTSDEAGFDDSDSSDDDFYDSGASETESEYDDEEEEDRRELIREAMDIAANLDYYGEDISPDLNPFQQEDDRKGNPFLKLLGSLRGRMFTSDPKMTTPTTRTEPRPGNVRGAFRATRSGAPKAVPTGPPPKPKPASASGPAPAKAQPTAAPQHNLKTTMEEVDDEDDASVISKKKKKKKPKKKKKAPTATDGAIPETSPPPSVSSPPTSPVKPAKATPPGYSPSLASSTASFPVFDSSSSVQSGRSYLQSREPEKQKVKSRPDHASIFSKDHETKRKGIFSKFLSEKEPEPEPPKGSKNIFSKISTKAKSCMQQLFVRGDQRSTMKWDNFVKMMVELGFDYDPSTAGSSVRFDPPNKADPPITVHKPHPESYIKLNELRRIAYRLQERYGWNAEDLLKDDN</sequence>
<dbReference type="OrthoDB" id="2922289at2759"/>
<reference evidence="2 3" key="1">
    <citation type="journal article" date="2018" name="Evol. Lett.">
        <title>Horizontal gene cluster transfer increased hallucinogenic mushroom diversity.</title>
        <authorList>
            <person name="Reynolds H.T."/>
            <person name="Vijayakumar V."/>
            <person name="Gluck-Thaler E."/>
            <person name="Korotkin H.B."/>
            <person name="Matheny P.B."/>
            <person name="Slot J.C."/>
        </authorList>
    </citation>
    <scope>NUCLEOTIDE SEQUENCE [LARGE SCALE GENOMIC DNA]</scope>
    <source>
        <strain evidence="2 3">2629</strain>
    </source>
</reference>
<feature type="compositionally biased region" description="Basic and acidic residues" evidence="1">
    <location>
        <begin position="727"/>
        <end position="752"/>
    </location>
</feature>
<dbReference type="GO" id="GO:0003729">
    <property type="term" value="F:mRNA binding"/>
    <property type="evidence" value="ECO:0007669"/>
    <property type="project" value="InterPro"/>
</dbReference>
<organism evidence="2 3">
    <name type="scientific">Panaeolus cyanescens</name>
    <dbReference type="NCBI Taxonomy" id="181874"/>
    <lineage>
        <taxon>Eukaryota</taxon>
        <taxon>Fungi</taxon>
        <taxon>Dikarya</taxon>
        <taxon>Basidiomycota</taxon>
        <taxon>Agaricomycotina</taxon>
        <taxon>Agaricomycetes</taxon>
        <taxon>Agaricomycetidae</taxon>
        <taxon>Agaricales</taxon>
        <taxon>Agaricineae</taxon>
        <taxon>Galeropsidaceae</taxon>
        <taxon>Panaeolus</taxon>
    </lineage>
</organism>
<feature type="compositionally biased region" description="Pro residues" evidence="1">
    <location>
        <begin position="673"/>
        <end position="686"/>
    </location>
</feature>
<feature type="compositionally biased region" description="Low complexity" evidence="1">
    <location>
        <begin position="610"/>
        <end position="628"/>
    </location>
</feature>
<proteinExistence type="predicted"/>
<evidence type="ECO:0000313" key="3">
    <source>
        <dbReference type="Proteomes" id="UP000284842"/>
    </source>
</evidence>
<feature type="compositionally biased region" description="Acidic residues" evidence="1">
    <location>
        <begin position="502"/>
        <end position="513"/>
    </location>
</feature>